<dbReference type="FunFam" id="1.10.10.60:FF:000041">
    <property type="entry name" value="insulin gene enhancer protein ISL-1"/>
    <property type="match status" value="1"/>
</dbReference>
<dbReference type="AlphaFoldDB" id="A0A4W5QR94"/>
<evidence type="ECO:0000256" key="3">
    <source>
        <dbReference type="ARBA" id="ARBA00022737"/>
    </source>
</evidence>
<dbReference type="Ensembl" id="ENSHHUT00000081267.1">
    <property type="protein sequence ID" value="ENSHHUP00000078727.1"/>
    <property type="gene ID" value="ENSHHUG00000045914.1"/>
</dbReference>
<feature type="DNA-binding region" description="Homeobox" evidence="9">
    <location>
        <begin position="165"/>
        <end position="224"/>
    </location>
</feature>
<dbReference type="Pfam" id="PF00412">
    <property type="entry name" value="LIM"/>
    <property type="match status" value="2"/>
</dbReference>
<dbReference type="GO" id="GO:0003677">
    <property type="term" value="F:DNA binding"/>
    <property type="evidence" value="ECO:0007669"/>
    <property type="project" value="UniProtKB-UniRule"/>
</dbReference>
<keyword evidence="3" id="KW-0677">Repeat</keyword>
<evidence type="ECO:0000256" key="5">
    <source>
        <dbReference type="ARBA" id="ARBA00023038"/>
    </source>
</evidence>
<dbReference type="GO" id="GO:0007409">
    <property type="term" value="P:axonogenesis"/>
    <property type="evidence" value="ECO:0007669"/>
    <property type="project" value="TreeGrafter"/>
</dbReference>
<evidence type="ECO:0000256" key="2">
    <source>
        <dbReference type="ARBA" id="ARBA00022723"/>
    </source>
</evidence>
<keyword evidence="2 10" id="KW-0479">Metal-binding</keyword>
<evidence type="ECO:0000259" key="12">
    <source>
        <dbReference type="PROSITE" id="PS50023"/>
    </source>
</evidence>
<dbReference type="PROSITE" id="PS00027">
    <property type="entry name" value="HOMEOBOX_1"/>
    <property type="match status" value="1"/>
</dbReference>
<feature type="domain" description="LIM zinc-binding" evidence="12">
    <location>
        <begin position="85"/>
        <end position="146"/>
    </location>
</feature>
<dbReference type="SMART" id="SM00132">
    <property type="entry name" value="LIM"/>
    <property type="match status" value="2"/>
</dbReference>
<dbReference type="InterPro" id="IPR001356">
    <property type="entry name" value="HD"/>
</dbReference>
<evidence type="ECO:0000256" key="11">
    <source>
        <dbReference type="RuleBase" id="RU000682"/>
    </source>
</evidence>
<keyword evidence="15" id="KW-1185">Reference proteome</keyword>
<organism evidence="14 15">
    <name type="scientific">Hucho hucho</name>
    <name type="common">huchen</name>
    <dbReference type="NCBI Taxonomy" id="62062"/>
    <lineage>
        <taxon>Eukaryota</taxon>
        <taxon>Metazoa</taxon>
        <taxon>Chordata</taxon>
        <taxon>Craniata</taxon>
        <taxon>Vertebrata</taxon>
        <taxon>Euteleostomi</taxon>
        <taxon>Actinopterygii</taxon>
        <taxon>Neopterygii</taxon>
        <taxon>Teleostei</taxon>
        <taxon>Protacanthopterygii</taxon>
        <taxon>Salmoniformes</taxon>
        <taxon>Salmonidae</taxon>
        <taxon>Salmoninae</taxon>
        <taxon>Hucho</taxon>
    </lineage>
</organism>
<evidence type="ECO:0000313" key="15">
    <source>
        <dbReference type="Proteomes" id="UP000314982"/>
    </source>
</evidence>
<dbReference type="PANTHER" id="PTHR24204">
    <property type="entry name" value="INSULIN GENE ENHANCER PROTEIN"/>
    <property type="match status" value="1"/>
</dbReference>
<dbReference type="GO" id="GO:0000981">
    <property type="term" value="F:DNA-binding transcription factor activity, RNA polymerase II-specific"/>
    <property type="evidence" value="ECO:0007669"/>
    <property type="project" value="InterPro"/>
</dbReference>
<dbReference type="InterPro" id="IPR047169">
    <property type="entry name" value="ISL1/2-like"/>
</dbReference>
<dbReference type="InterPro" id="IPR001781">
    <property type="entry name" value="Znf_LIM"/>
</dbReference>
<comment type="subcellular location">
    <subcellularLocation>
        <location evidence="1 9 11">Nucleus</location>
    </subcellularLocation>
</comment>
<reference evidence="15" key="1">
    <citation type="submission" date="2018-06" db="EMBL/GenBank/DDBJ databases">
        <title>Genome assembly of Danube salmon.</title>
        <authorList>
            <person name="Macqueen D.J."/>
            <person name="Gundappa M.K."/>
        </authorList>
    </citation>
    <scope>NUCLEOTIDE SEQUENCE [LARGE SCALE GENOMIC DNA]</scope>
</reference>
<dbReference type="GeneTree" id="ENSGT00940000153731"/>
<evidence type="ECO:0000256" key="10">
    <source>
        <dbReference type="PROSITE-ProRule" id="PRU00125"/>
    </source>
</evidence>
<evidence type="ECO:0000256" key="7">
    <source>
        <dbReference type="ARBA" id="ARBA00023155"/>
    </source>
</evidence>
<keyword evidence="7 9" id="KW-0371">Homeobox</keyword>
<evidence type="ECO:0000256" key="8">
    <source>
        <dbReference type="ARBA" id="ARBA00023242"/>
    </source>
</evidence>
<keyword evidence="6 9" id="KW-0238">DNA-binding</keyword>
<dbReference type="GO" id="GO:0046872">
    <property type="term" value="F:metal ion binding"/>
    <property type="evidence" value="ECO:0007669"/>
    <property type="project" value="UniProtKB-KW"/>
</dbReference>
<dbReference type="GO" id="GO:0048665">
    <property type="term" value="P:neuron fate specification"/>
    <property type="evidence" value="ECO:0007669"/>
    <property type="project" value="InterPro"/>
</dbReference>
<evidence type="ECO:0000256" key="6">
    <source>
        <dbReference type="ARBA" id="ARBA00023125"/>
    </source>
</evidence>
<dbReference type="InterPro" id="IPR009057">
    <property type="entry name" value="Homeodomain-like_sf"/>
</dbReference>
<evidence type="ECO:0000256" key="4">
    <source>
        <dbReference type="ARBA" id="ARBA00022833"/>
    </source>
</evidence>
<reference evidence="14" key="3">
    <citation type="submission" date="2025-09" db="UniProtKB">
        <authorList>
            <consortium name="Ensembl"/>
        </authorList>
    </citation>
    <scope>IDENTIFICATION</scope>
</reference>
<keyword evidence="8 9" id="KW-0539">Nucleus</keyword>
<name>A0A4W5QR94_9TELE</name>
<evidence type="ECO:0000313" key="14">
    <source>
        <dbReference type="Ensembl" id="ENSHHUP00000078727.1"/>
    </source>
</evidence>
<dbReference type="CDD" id="cd00086">
    <property type="entry name" value="homeodomain"/>
    <property type="match status" value="1"/>
</dbReference>
<dbReference type="GO" id="GO:0005634">
    <property type="term" value="C:nucleus"/>
    <property type="evidence" value="ECO:0007669"/>
    <property type="project" value="UniProtKB-SubCell"/>
</dbReference>
<dbReference type="Gene3D" id="2.10.110.10">
    <property type="entry name" value="Cysteine Rich Protein"/>
    <property type="match status" value="2"/>
</dbReference>
<dbReference type="Pfam" id="PF00046">
    <property type="entry name" value="Homeodomain"/>
    <property type="match status" value="1"/>
</dbReference>
<reference evidence="14" key="2">
    <citation type="submission" date="2025-08" db="UniProtKB">
        <authorList>
            <consortium name="Ensembl"/>
        </authorList>
    </citation>
    <scope>IDENTIFICATION</scope>
</reference>
<dbReference type="PANTHER" id="PTHR24204:SF8">
    <property type="entry name" value="TAILUP, ISOFORM A"/>
    <property type="match status" value="1"/>
</dbReference>
<accession>A0A4W5QR94</accession>
<keyword evidence="4 10" id="KW-0862">Zinc</keyword>
<sequence>TSDSIFSSFFMIQIMLLDKTCNLNTPGAVWPCAGCGESIRDPVVLRVGSNQQWHTRCLYCDECHCPLGESVSCFLRDGRTLFGGTKCGGCGEAVLSSDLVVRAGRQNYHPDCLHCSLCGALLMPGDSFTLGPGGPCLESFSPMSGSGRRGGVWDRRWLDRGRSTGVRVRTVLSDTQLKALCTCYSQTPRPDAAVKLQLSQLTGLNKRVIRVWFQNKRCKDKKSHANKGGRPVSHLDFTVSSALLCTAARPMVVLSPEPPDFALQIYIYESSWQPLNDQIKLSADHDELTLTHISQVNQSVYQVV</sequence>
<keyword evidence="5 10" id="KW-0440">LIM domain</keyword>
<dbReference type="GO" id="GO:0045944">
    <property type="term" value="P:positive regulation of transcription by RNA polymerase II"/>
    <property type="evidence" value="ECO:0007669"/>
    <property type="project" value="InterPro"/>
</dbReference>
<protein>
    <submittedName>
        <fullName evidence="14">Uncharacterized protein</fullName>
    </submittedName>
</protein>
<evidence type="ECO:0000259" key="13">
    <source>
        <dbReference type="PROSITE" id="PS50071"/>
    </source>
</evidence>
<evidence type="ECO:0000256" key="9">
    <source>
        <dbReference type="PROSITE-ProRule" id="PRU00108"/>
    </source>
</evidence>
<feature type="domain" description="Homeobox" evidence="13">
    <location>
        <begin position="163"/>
        <end position="223"/>
    </location>
</feature>
<dbReference type="SUPFAM" id="SSF46689">
    <property type="entry name" value="Homeodomain-like"/>
    <property type="match status" value="1"/>
</dbReference>
<dbReference type="SMART" id="SM00389">
    <property type="entry name" value="HOX"/>
    <property type="match status" value="1"/>
</dbReference>
<evidence type="ECO:0000256" key="1">
    <source>
        <dbReference type="ARBA" id="ARBA00004123"/>
    </source>
</evidence>
<dbReference type="PROSITE" id="PS00478">
    <property type="entry name" value="LIM_DOMAIN_1"/>
    <property type="match status" value="1"/>
</dbReference>
<dbReference type="SUPFAM" id="SSF57716">
    <property type="entry name" value="Glucocorticoid receptor-like (DNA-binding domain)"/>
    <property type="match status" value="1"/>
</dbReference>
<dbReference type="PROSITE" id="PS50023">
    <property type="entry name" value="LIM_DOMAIN_2"/>
    <property type="match status" value="1"/>
</dbReference>
<dbReference type="STRING" id="62062.ENSHHUP00000078727"/>
<dbReference type="Gene3D" id="1.10.10.60">
    <property type="entry name" value="Homeodomain-like"/>
    <property type="match status" value="1"/>
</dbReference>
<dbReference type="Proteomes" id="UP000314982">
    <property type="component" value="Unassembled WGS sequence"/>
</dbReference>
<dbReference type="PROSITE" id="PS50071">
    <property type="entry name" value="HOMEOBOX_2"/>
    <property type="match status" value="1"/>
</dbReference>
<proteinExistence type="predicted"/>
<dbReference type="InterPro" id="IPR017970">
    <property type="entry name" value="Homeobox_CS"/>
</dbReference>